<protein>
    <submittedName>
        <fullName evidence="2">Uncharacterized protein</fullName>
    </submittedName>
</protein>
<accession>A0AAU7D4M2</accession>
<reference evidence="2" key="1">
    <citation type="submission" date="2023-03" db="EMBL/GenBank/DDBJ databases">
        <title>Edaphobacter sp.</title>
        <authorList>
            <person name="Huber K.J."/>
            <person name="Papendorf J."/>
            <person name="Pilke C."/>
            <person name="Bunk B."/>
            <person name="Sproeer C."/>
            <person name="Pester M."/>
        </authorList>
    </citation>
    <scope>NUCLEOTIDE SEQUENCE</scope>
    <source>
        <strain evidence="2">DSM 109919</strain>
        <strain evidence="3">DSM 109920</strain>
    </source>
</reference>
<evidence type="ECO:0000313" key="2">
    <source>
        <dbReference type="EMBL" id="XBH09484.1"/>
    </source>
</evidence>
<organism evidence="2">
    <name type="scientific">Edaphobacter paludis</name>
    <dbReference type="NCBI Taxonomy" id="3035702"/>
    <lineage>
        <taxon>Bacteria</taxon>
        <taxon>Pseudomonadati</taxon>
        <taxon>Acidobacteriota</taxon>
        <taxon>Terriglobia</taxon>
        <taxon>Terriglobales</taxon>
        <taxon>Acidobacteriaceae</taxon>
        <taxon>Edaphobacter</taxon>
    </lineage>
</organism>
<feature type="transmembrane region" description="Helical" evidence="1">
    <location>
        <begin position="31"/>
        <end position="49"/>
    </location>
</feature>
<dbReference type="AlphaFoldDB" id="A0AAU7CVH4"/>
<name>A0AAU7CVH4_9BACT</name>
<keyword evidence="1" id="KW-0812">Transmembrane</keyword>
<keyword evidence="1" id="KW-1133">Transmembrane helix</keyword>
<evidence type="ECO:0000313" key="3">
    <source>
        <dbReference type="EMBL" id="XBH12769.1"/>
    </source>
</evidence>
<dbReference type="RefSeq" id="WP_348266995.1">
    <property type="nucleotide sequence ID" value="NZ_CP121194.1"/>
</dbReference>
<dbReference type="EMBL" id="CP121194">
    <property type="protein sequence ID" value="XBH09484.1"/>
    <property type="molecule type" value="Genomic_DNA"/>
</dbReference>
<accession>A0AAU7CVH4</accession>
<dbReference type="KEGG" id="epl:P4G45_13460"/>
<sequence length="86" mass="9141">MTDYRVAKGEAQEDQITASIEKFTAQVPSSVYLALALGSMAVSLGFSAAKKPHNALFVGQWAAPFLLIGVYNKLVKIHGSDGTKAN</sequence>
<gene>
    <name evidence="2" type="ORF">P4G45_13460</name>
    <name evidence="3" type="ORF">P8936_13870</name>
</gene>
<keyword evidence="1" id="KW-0472">Membrane</keyword>
<dbReference type="EMBL" id="CP121195">
    <property type="protein sequence ID" value="XBH12769.1"/>
    <property type="molecule type" value="Genomic_DNA"/>
</dbReference>
<proteinExistence type="predicted"/>
<evidence type="ECO:0000256" key="1">
    <source>
        <dbReference type="SAM" id="Phobius"/>
    </source>
</evidence>
<feature type="transmembrane region" description="Helical" evidence="1">
    <location>
        <begin position="55"/>
        <end position="74"/>
    </location>
</feature>